<name>Q47Y85_COLP3</name>
<reference evidence="1" key="1">
    <citation type="journal article" date="2005" name="Proc. Natl. Acad. Sci. U.S.A.">
        <title>The psychrophilic lifestyle as revealed by the genome sequence of Colwellia psychrerythraea 34H through genomic and proteomic analyses.</title>
        <authorList>
            <person name="Methe B.A."/>
            <person name="Nelson K.E."/>
            <person name="Deming J.W."/>
            <person name="Momen B."/>
            <person name="Melamud E."/>
            <person name="Zhang X."/>
            <person name="Moult J."/>
            <person name="Madupu R."/>
            <person name="Nelson W.C."/>
            <person name="Dodson R.J."/>
            <person name="Brinkac L.M."/>
            <person name="Daugherty S.C."/>
            <person name="Durkin A.S."/>
            <person name="DeBoy R.T."/>
            <person name="Kolonay J.F."/>
            <person name="Sullivan S.A."/>
            <person name="Zhou L."/>
            <person name="Davidsen T.M."/>
            <person name="Wu M."/>
            <person name="Huston A.L."/>
            <person name="Lewis M."/>
            <person name="Weaver B."/>
            <person name="Weidman J.F."/>
            <person name="Khouri H."/>
            <person name="Utterback T.R."/>
            <person name="Feldblyum T.V."/>
            <person name="Fraser C.M."/>
        </authorList>
    </citation>
    <scope>NUCLEOTIDE SEQUENCE [LARGE SCALE GENOMIC DNA]</scope>
    <source>
        <strain evidence="1">34H</strain>
    </source>
</reference>
<protein>
    <submittedName>
        <fullName evidence="1">Uncharacterized protein</fullName>
    </submittedName>
</protein>
<gene>
    <name evidence="1" type="ordered locus">CPS_3561</name>
</gene>
<dbReference type="STRING" id="167879.CPS_3561"/>
<evidence type="ECO:0000313" key="2">
    <source>
        <dbReference type="Proteomes" id="UP000000547"/>
    </source>
</evidence>
<evidence type="ECO:0000313" key="1">
    <source>
        <dbReference type="EMBL" id="AAZ27940.1"/>
    </source>
</evidence>
<dbReference type="EMBL" id="CP000083">
    <property type="protein sequence ID" value="AAZ27940.1"/>
    <property type="molecule type" value="Genomic_DNA"/>
</dbReference>
<dbReference type="HOGENOM" id="CLU_3307988_0_0_6"/>
<accession>Q47Y85</accession>
<dbReference type="AlphaFoldDB" id="Q47Y85"/>
<dbReference type="KEGG" id="cps:CPS_3561"/>
<dbReference type="Proteomes" id="UP000000547">
    <property type="component" value="Chromosome"/>
</dbReference>
<proteinExistence type="predicted"/>
<sequence length="39" mass="4332">MMGLFCACKTLTRAIELSKVAMFTVKGEIIENIKNKALD</sequence>
<organism evidence="1 2">
    <name type="scientific">Colwellia psychrerythraea (strain 34H / ATCC BAA-681)</name>
    <name type="common">Vibrio psychroerythus</name>
    <dbReference type="NCBI Taxonomy" id="167879"/>
    <lineage>
        <taxon>Bacteria</taxon>
        <taxon>Pseudomonadati</taxon>
        <taxon>Pseudomonadota</taxon>
        <taxon>Gammaproteobacteria</taxon>
        <taxon>Alteromonadales</taxon>
        <taxon>Colwelliaceae</taxon>
        <taxon>Colwellia</taxon>
    </lineage>
</organism>